<comment type="caution">
    <text evidence="2">The sequence shown here is derived from an EMBL/GenBank/DDBJ whole genome shotgun (WGS) entry which is preliminary data.</text>
</comment>
<keyword evidence="1" id="KW-0732">Signal</keyword>
<protein>
    <recommendedName>
        <fullName evidence="4">Lipoprotein</fullName>
    </recommendedName>
</protein>
<gene>
    <name evidence="2" type="ORF">HNR36_002816</name>
</gene>
<evidence type="ECO:0000313" key="3">
    <source>
        <dbReference type="Proteomes" id="UP000557217"/>
    </source>
</evidence>
<evidence type="ECO:0000256" key="1">
    <source>
        <dbReference type="SAM" id="SignalP"/>
    </source>
</evidence>
<dbReference type="AlphaFoldDB" id="A0A840Q627"/>
<dbReference type="EMBL" id="JACHGZ010000050">
    <property type="protein sequence ID" value="MBB5150396.1"/>
    <property type="molecule type" value="Genomic_DNA"/>
</dbReference>
<keyword evidence="3" id="KW-1185">Reference proteome</keyword>
<feature type="signal peptide" evidence="1">
    <location>
        <begin position="1"/>
        <end position="16"/>
    </location>
</feature>
<evidence type="ECO:0000313" key="2">
    <source>
        <dbReference type="EMBL" id="MBB5150396.1"/>
    </source>
</evidence>
<sequence>MSKSIFSILFVVLLLAGCSNTPSVEIISGTVEIEKNNLVEDSDELEFVNLHYNFVLKNVGRKDLGGDKRLNDATYDYDDGIKIYIEPSEKLKAISEELIGINIYDKEKNYGTGHTGLPVLKPNQEGEFSLDFVLGALKDNEQLKAAPSSEQLEKLKENAMDATLMVMVEDETIAQFDLNNLE</sequence>
<accession>A0A840Q627</accession>
<evidence type="ECO:0008006" key="4">
    <source>
        <dbReference type="Google" id="ProtNLM"/>
    </source>
</evidence>
<dbReference type="Proteomes" id="UP000557217">
    <property type="component" value="Unassembled WGS sequence"/>
</dbReference>
<organism evidence="2 3">
    <name type="scientific">Ureibacillus thermosphaericus</name>
    <dbReference type="NCBI Taxonomy" id="51173"/>
    <lineage>
        <taxon>Bacteria</taxon>
        <taxon>Bacillati</taxon>
        <taxon>Bacillota</taxon>
        <taxon>Bacilli</taxon>
        <taxon>Bacillales</taxon>
        <taxon>Caryophanaceae</taxon>
        <taxon>Ureibacillus</taxon>
    </lineage>
</organism>
<feature type="chain" id="PRO_5038459793" description="Lipoprotein" evidence="1">
    <location>
        <begin position="17"/>
        <end position="182"/>
    </location>
</feature>
<reference evidence="2 3" key="1">
    <citation type="submission" date="2020-08" db="EMBL/GenBank/DDBJ databases">
        <title>Genomic Encyclopedia of Type Strains, Phase IV (KMG-IV): sequencing the most valuable type-strain genomes for metagenomic binning, comparative biology and taxonomic classification.</title>
        <authorList>
            <person name="Goeker M."/>
        </authorList>
    </citation>
    <scope>NUCLEOTIDE SEQUENCE [LARGE SCALE GENOMIC DNA]</scope>
    <source>
        <strain evidence="2 3">DSM 10633</strain>
    </source>
</reference>
<proteinExistence type="predicted"/>
<dbReference type="PROSITE" id="PS51257">
    <property type="entry name" value="PROKAR_LIPOPROTEIN"/>
    <property type="match status" value="1"/>
</dbReference>
<name>A0A840Q627_URETH</name>